<accession>A0AAC9LGF3</accession>
<dbReference type="EMBL" id="CP016076">
    <property type="protein sequence ID" value="APU17142.1"/>
    <property type="molecule type" value="Genomic_DNA"/>
</dbReference>
<dbReference type="KEGG" id="acad:UA74_25675"/>
<evidence type="ECO:0000256" key="1">
    <source>
        <dbReference type="SAM" id="MobiDB-lite"/>
    </source>
</evidence>
<name>A0AAC9LGF3_9PSEU</name>
<evidence type="ECO:0000313" key="4">
    <source>
        <dbReference type="Proteomes" id="UP000185511"/>
    </source>
</evidence>
<evidence type="ECO:0000313" key="3">
    <source>
        <dbReference type="EMBL" id="APU17142.1"/>
    </source>
</evidence>
<protein>
    <recommendedName>
        <fullName evidence="2">DUF5753 domain-containing protein</fullName>
    </recommendedName>
</protein>
<dbReference type="AlphaFoldDB" id="A0AAC9LGF3"/>
<organism evidence="3 4">
    <name type="scientific">Actinoalloteichus fjordicus</name>
    <dbReference type="NCBI Taxonomy" id="1612552"/>
    <lineage>
        <taxon>Bacteria</taxon>
        <taxon>Bacillati</taxon>
        <taxon>Actinomycetota</taxon>
        <taxon>Actinomycetes</taxon>
        <taxon>Pseudonocardiales</taxon>
        <taxon>Pseudonocardiaceae</taxon>
        <taxon>Actinoalloteichus</taxon>
    </lineage>
</organism>
<evidence type="ECO:0000259" key="2">
    <source>
        <dbReference type="Pfam" id="PF19054"/>
    </source>
</evidence>
<feature type="region of interest" description="Disordered" evidence="1">
    <location>
        <begin position="67"/>
        <end position="100"/>
    </location>
</feature>
<keyword evidence="4" id="KW-1185">Reference proteome</keyword>
<feature type="domain" description="DUF5753" evidence="2">
    <location>
        <begin position="172"/>
        <end position="250"/>
    </location>
</feature>
<reference evidence="4" key="1">
    <citation type="submission" date="2016-06" db="EMBL/GenBank/DDBJ databases">
        <title>Complete genome sequence of Actinoalloteichus fjordicus DSM 46855 (=ADI127-17), type strain of the new species Actinoalloteichus fjordicus.</title>
        <authorList>
            <person name="Ruckert C."/>
            <person name="Nouioui I."/>
            <person name="Willmese J."/>
            <person name="van Wezel G."/>
            <person name="Klenk H.-P."/>
            <person name="Kalinowski J."/>
            <person name="Zotchev S.B."/>
        </authorList>
    </citation>
    <scope>NUCLEOTIDE SEQUENCE [LARGE SCALE GENOMIC DNA]</scope>
    <source>
        <strain evidence="4">ADI127-7</strain>
    </source>
</reference>
<feature type="compositionally biased region" description="Low complexity" evidence="1">
    <location>
        <begin position="68"/>
        <end position="92"/>
    </location>
</feature>
<gene>
    <name evidence="3" type="ORF">UA74_25675</name>
</gene>
<dbReference type="Pfam" id="PF19054">
    <property type="entry name" value="DUF5753"/>
    <property type="match status" value="1"/>
</dbReference>
<dbReference type="Proteomes" id="UP000185511">
    <property type="component" value="Chromosome"/>
</dbReference>
<sequence length="264" mass="27949">MGLPSSRMRPASAAPEYDPVLCAGPRSNQTVRPSRSLVIRTTFVRSMSAPVRSRYSIHSAYRPVGSAISGSIKRGPSSGSSRPDSGSPLPSDAVSPRRSPATLQQYPSMICCASASAASARRTSSAAASPHSRIHSTCGQTEIRVAGRKIPAPSSIAVCAIAQAARASISRHLYILPFSTTPVSVAEFPFTYFRVPPSDRNVPAVEIVYVEQVHHGDYLDGAADIAVYGGVWSGLLGSALDTARSHEFLLQAATQYEDSSSKET</sequence>
<feature type="region of interest" description="Disordered" evidence="1">
    <location>
        <begin position="1"/>
        <end position="31"/>
    </location>
</feature>
<dbReference type="InterPro" id="IPR043917">
    <property type="entry name" value="DUF5753"/>
</dbReference>
<proteinExistence type="predicted"/>